<feature type="compositionally biased region" description="Polar residues" evidence="1">
    <location>
        <begin position="201"/>
        <end position="225"/>
    </location>
</feature>
<sequence length="296" mass="32514">MGEHLQQELAGVSADLILTKDWARSEISKMRGQEKMLEQQNRELDRQVRSLWESVESLREDLSQHTHQDIIASVGGQMNQFAEHVDIMIKSALHDMHSHKGSQMERQLQALARGQEQLSNSIDDLAHEMQNGGFFSSVRTSIPSKRPQEPSNAPAKVKSGVVFPPLANADGSKRTGSNARPALSAKSYPHRQAQPSPYRKSCSTSARPQRGSVSQSTSSCGTTPRVSGAGAISNPIRKIMSVIEHDQARRRPPKSNEAGAEEERRDEEPPNKLPGLRAAVTFGHSGGRRCWKSSAG</sequence>
<feature type="compositionally biased region" description="Basic and acidic residues" evidence="1">
    <location>
        <begin position="261"/>
        <end position="270"/>
    </location>
</feature>
<feature type="compositionally biased region" description="Basic residues" evidence="1">
    <location>
        <begin position="286"/>
        <end position="296"/>
    </location>
</feature>
<dbReference type="EMBL" id="GBEZ01014242">
    <property type="protein sequence ID" value="JAC71820.1"/>
    <property type="molecule type" value="Transcribed_RNA"/>
</dbReference>
<accession>A0A061RMC4</accession>
<reference evidence="2" key="1">
    <citation type="submission" date="2014-05" db="EMBL/GenBank/DDBJ databases">
        <title>The transcriptome of the halophilic microalga Tetraselmis sp. GSL018 isolated from the Great Salt Lake, Utah.</title>
        <authorList>
            <person name="Jinkerson R.E."/>
            <person name="D'Adamo S."/>
            <person name="Posewitz M.C."/>
        </authorList>
    </citation>
    <scope>NUCLEOTIDE SEQUENCE</scope>
    <source>
        <strain evidence="2">GSL018</strain>
    </source>
</reference>
<protein>
    <submittedName>
        <fullName evidence="2">Uncharacterized protein</fullName>
    </submittedName>
</protein>
<name>A0A061RMC4_9CHLO</name>
<evidence type="ECO:0000256" key="1">
    <source>
        <dbReference type="SAM" id="MobiDB-lite"/>
    </source>
</evidence>
<feature type="region of interest" description="Disordered" evidence="1">
    <location>
        <begin position="136"/>
        <end position="296"/>
    </location>
</feature>
<dbReference type="AlphaFoldDB" id="A0A061RMC4"/>
<organism evidence="2">
    <name type="scientific">Tetraselmis sp. GSL018</name>
    <dbReference type="NCBI Taxonomy" id="582737"/>
    <lineage>
        <taxon>Eukaryota</taxon>
        <taxon>Viridiplantae</taxon>
        <taxon>Chlorophyta</taxon>
        <taxon>core chlorophytes</taxon>
        <taxon>Chlorodendrophyceae</taxon>
        <taxon>Chlorodendrales</taxon>
        <taxon>Chlorodendraceae</taxon>
        <taxon>Tetraselmis</taxon>
    </lineage>
</organism>
<gene>
    <name evidence="2" type="ORF">TSPGSL018_1085</name>
</gene>
<proteinExistence type="predicted"/>
<evidence type="ECO:0000313" key="2">
    <source>
        <dbReference type="EMBL" id="JAC71820.1"/>
    </source>
</evidence>